<proteinExistence type="predicted"/>
<reference evidence="1" key="1">
    <citation type="submission" date="2014-09" db="EMBL/GenBank/DDBJ databases">
        <authorList>
            <person name="Magalhaes I.L.F."/>
            <person name="Oliveira U."/>
            <person name="Santos F.R."/>
            <person name="Vidigal T.H.D.A."/>
            <person name="Brescovit A.D."/>
            <person name="Santos A.J."/>
        </authorList>
    </citation>
    <scope>NUCLEOTIDE SEQUENCE</scope>
    <source>
        <tissue evidence="1">Shoot tissue taken approximately 20 cm above the soil surface</tissue>
    </source>
</reference>
<dbReference type="AlphaFoldDB" id="A0A0A8ZQJ7"/>
<protein>
    <submittedName>
        <fullName evidence="1">Uncharacterized protein</fullName>
    </submittedName>
</protein>
<accession>A0A0A8ZQJ7</accession>
<organism evidence="1">
    <name type="scientific">Arundo donax</name>
    <name type="common">Giant reed</name>
    <name type="synonym">Donax arundinaceus</name>
    <dbReference type="NCBI Taxonomy" id="35708"/>
    <lineage>
        <taxon>Eukaryota</taxon>
        <taxon>Viridiplantae</taxon>
        <taxon>Streptophyta</taxon>
        <taxon>Embryophyta</taxon>
        <taxon>Tracheophyta</taxon>
        <taxon>Spermatophyta</taxon>
        <taxon>Magnoliopsida</taxon>
        <taxon>Liliopsida</taxon>
        <taxon>Poales</taxon>
        <taxon>Poaceae</taxon>
        <taxon>PACMAD clade</taxon>
        <taxon>Arundinoideae</taxon>
        <taxon>Arundineae</taxon>
        <taxon>Arundo</taxon>
    </lineage>
</organism>
<evidence type="ECO:0000313" key="1">
    <source>
        <dbReference type="EMBL" id="JAD41674.1"/>
    </source>
</evidence>
<sequence length="98" mass="10559">MLSPSPPPSALAPSQLLRLGATNCCCMLSRVPIRANIRSRPSKTRSQRSSSFFSTAVIASNTNWVCAEDALLCFSCPICVTLFEPQHILIASSGCSWV</sequence>
<dbReference type="EMBL" id="GBRH01256221">
    <property type="protein sequence ID" value="JAD41674.1"/>
    <property type="molecule type" value="Transcribed_RNA"/>
</dbReference>
<reference evidence="1" key="2">
    <citation type="journal article" date="2015" name="Data Brief">
        <title>Shoot transcriptome of the giant reed, Arundo donax.</title>
        <authorList>
            <person name="Barrero R.A."/>
            <person name="Guerrero F.D."/>
            <person name="Moolhuijzen P."/>
            <person name="Goolsby J.A."/>
            <person name="Tidwell J."/>
            <person name="Bellgard S.E."/>
            <person name="Bellgard M.I."/>
        </authorList>
    </citation>
    <scope>NUCLEOTIDE SEQUENCE</scope>
    <source>
        <tissue evidence="1">Shoot tissue taken approximately 20 cm above the soil surface</tissue>
    </source>
</reference>
<name>A0A0A8ZQJ7_ARUDO</name>